<dbReference type="GO" id="GO:0006396">
    <property type="term" value="P:RNA processing"/>
    <property type="evidence" value="ECO:0007669"/>
    <property type="project" value="InterPro"/>
</dbReference>
<evidence type="ECO:0000256" key="1">
    <source>
        <dbReference type="SAM" id="MobiDB-lite"/>
    </source>
</evidence>
<feature type="region of interest" description="Disordered" evidence="1">
    <location>
        <begin position="337"/>
        <end position="385"/>
    </location>
</feature>
<evidence type="ECO:0000313" key="2">
    <source>
        <dbReference type="EMBL" id="CCC95435.1"/>
    </source>
</evidence>
<dbReference type="Gene3D" id="1.10.1520.10">
    <property type="entry name" value="Ribonuclease III domain"/>
    <property type="match status" value="1"/>
</dbReference>
<dbReference type="SUPFAM" id="SSF69065">
    <property type="entry name" value="RNase III domain-like"/>
    <property type="match status" value="1"/>
</dbReference>
<dbReference type="GO" id="GO:0004525">
    <property type="term" value="F:ribonuclease III activity"/>
    <property type="evidence" value="ECO:0007669"/>
    <property type="project" value="InterPro"/>
</dbReference>
<dbReference type="EMBL" id="HE575324">
    <property type="protein sequence ID" value="CCC95435.1"/>
    <property type="molecule type" value="Genomic_DNA"/>
</dbReference>
<dbReference type="PANTHER" id="PTHR39671">
    <property type="entry name" value="COMPLEX PROTEIN NUCLEASE, PUTATIVE KREPB1-RELATED-RELATED"/>
    <property type="match status" value="1"/>
</dbReference>
<dbReference type="VEuPathDB" id="TriTrypDB:TcIL3000.11.8920"/>
<sequence length="411" mass="45857">MMWLLFHKAKKHVSGAVGVSPCAANSFFTGEVKRWEKTLQLTSYSGRPLSHTTLTGRGGFEEPFSSLGTVTQDRNYPLKEGNSRCMAPGLRWHKAAREAAERLRNQIYTLNKLGILNVVDPLLRAGGPSGVCRDPAFQRMECIGDHNWGHSICHRILLLFPEVNWRMQSNILAMHALRSMLESNQHLSDVFTLLQLRNPSRGTVDKEKSVKFKADVVEAIAGELRVALWSLQPTASDGITARPSLHGVPYTPILVSMIEESLDALIGLVILAFMSKWGTTVAAAVIELIRREQYVLHTSNIHYKLHGRPARRSQRGQATCCVLPQPPPLLHEKRALPLEQGRPETPVRKWIPSDLSSEDAGKVRSAHTQRENELPKIPSHPPLAVPCPTATEVFVGETVEYYKLTDLKQQS</sequence>
<organism evidence="2">
    <name type="scientific">Trypanosoma congolense (strain IL3000)</name>
    <dbReference type="NCBI Taxonomy" id="1068625"/>
    <lineage>
        <taxon>Eukaryota</taxon>
        <taxon>Discoba</taxon>
        <taxon>Euglenozoa</taxon>
        <taxon>Kinetoplastea</taxon>
        <taxon>Metakinetoplastina</taxon>
        <taxon>Trypanosomatida</taxon>
        <taxon>Trypanosomatidae</taxon>
        <taxon>Trypanosoma</taxon>
        <taxon>Nannomonas</taxon>
    </lineage>
</organism>
<gene>
    <name evidence="2" type="ORF">TCIL3000_11_8920</name>
</gene>
<proteinExistence type="predicted"/>
<accession>G0V1B4</accession>
<feature type="compositionally biased region" description="Basic and acidic residues" evidence="1">
    <location>
        <begin position="337"/>
        <end position="347"/>
    </location>
</feature>
<name>G0V1B4_TRYCI</name>
<dbReference type="PANTHER" id="PTHR39671:SF2">
    <property type="entry name" value="COMPLEX PROTEIN NUCLEASE, PUTATIVE KREPB1-RELATED"/>
    <property type="match status" value="1"/>
</dbReference>
<dbReference type="AlphaFoldDB" id="G0V1B4"/>
<dbReference type="InterPro" id="IPR036389">
    <property type="entry name" value="RNase_III_sf"/>
</dbReference>
<reference evidence="2" key="1">
    <citation type="journal article" date="2012" name="Proc. Natl. Acad. Sci. U.S.A.">
        <title>Antigenic diversity is generated by distinct evolutionary mechanisms in African trypanosome species.</title>
        <authorList>
            <person name="Jackson A.P."/>
            <person name="Berry A."/>
            <person name="Aslett M."/>
            <person name="Allison H.C."/>
            <person name="Burton P."/>
            <person name="Vavrova-Anderson J."/>
            <person name="Brown R."/>
            <person name="Browne H."/>
            <person name="Corton N."/>
            <person name="Hauser H."/>
            <person name="Gamble J."/>
            <person name="Gilderthorp R."/>
            <person name="Marcello L."/>
            <person name="McQuillan J."/>
            <person name="Otto T.D."/>
            <person name="Quail M.A."/>
            <person name="Sanders M.J."/>
            <person name="van Tonder A."/>
            <person name="Ginger M.L."/>
            <person name="Field M.C."/>
            <person name="Barry J.D."/>
            <person name="Hertz-Fowler C."/>
            <person name="Berriman M."/>
        </authorList>
    </citation>
    <scope>NUCLEOTIDE SEQUENCE</scope>
    <source>
        <strain evidence="2">IL3000</strain>
    </source>
</reference>
<protein>
    <submittedName>
        <fullName evidence="2">Uncharacterized protein TCIL3000_11_8920</fullName>
    </submittedName>
</protein>